<organism evidence="1 2">
    <name type="scientific">Variovorax robiniae</name>
    <dbReference type="NCBI Taxonomy" id="1836199"/>
    <lineage>
        <taxon>Bacteria</taxon>
        <taxon>Pseudomonadati</taxon>
        <taxon>Pseudomonadota</taxon>
        <taxon>Betaproteobacteria</taxon>
        <taxon>Burkholderiales</taxon>
        <taxon>Comamonadaceae</taxon>
        <taxon>Variovorax</taxon>
    </lineage>
</organism>
<comment type="caution">
    <text evidence="1">The sequence shown here is derived from an EMBL/GenBank/DDBJ whole genome shotgun (WGS) entry which is preliminary data.</text>
</comment>
<keyword evidence="2" id="KW-1185">Reference proteome</keyword>
<gene>
    <name evidence="1" type="ORF">WKW79_31750</name>
</gene>
<sequence>MEVAPKPVIFAINVLAEGAHSFAHKSVDSRQLMAMMGLVRPQTA</sequence>
<protein>
    <submittedName>
        <fullName evidence="1">Uncharacterized protein</fullName>
    </submittedName>
</protein>
<evidence type="ECO:0000313" key="1">
    <source>
        <dbReference type="EMBL" id="MEJ8859179.1"/>
    </source>
</evidence>
<dbReference type="EMBL" id="JBBKZS010000024">
    <property type="protein sequence ID" value="MEJ8859179.1"/>
    <property type="molecule type" value="Genomic_DNA"/>
</dbReference>
<reference evidence="1 2" key="1">
    <citation type="submission" date="2024-03" db="EMBL/GenBank/DDBJ databases">
        <title>Novel species of the genus Variovorax.</title>
        <authorList>
            <person name="Liu Q."/>
            <person name="Xin Y.-H."/>
        </authorList>
    </citation>
    <scope>NUCLEOTIDE SEQUENCE [LARGE SCALE GENOMIC DNA]</scope>
    <source>
        <strain evidence="1 2">KACC 18901</strain>
    </source>
</reference>
<evidence type="ECO:0000313" key="2">
    <source>
        <dbReference type="Proteomes" id="UP001367030"/>
    </source>
</evidence>
<dbReference type="RefSeq" id="WP_340339219.1">
    <property type="nucleotide sequence ID" value="NZ_JBBKZS010000024.1"/>
</dbReference>
<accession>A0ABU8XHV6</accession>
<dbReference type="Proteomes" id="UP001367030">
    <property type="component" value="Unassembled WGS sequence"/>
</dbReference>
<proteinExistence type="predicted"/>
<name>A0ABU8XHV6_9BURK</name>